<gene>
    <name evidence="1" type="primary">fbpA</name>
    <name evidence="1" type="ORF">FA727_07715</name>
</gene>
<name>A0A4U1DDB0_9BACI</name>
<dbReference type="AlphaFoldDB" id="A0A4U1DDB0"/>
<accession>A0A4U1DDB0</accession>
<dbReference type="Proteomes" id="UP000307756">
    <property type="component" value="Unassembled WGS sequence"/>
</dbReference>
<reference evidence="1 2" key="1">
    <citation type="journal article" date="2011" name="J. Microbiol.">
        <title>Bacillus kyonggiensis sp. nov., isolated from soil of a lettuce field.</title>
        <authorList>
            <person name="Dong K."/>
            <person name="Lee S."/>
        </authorList>
    </citation>
    <scope>NUCLEOTIDE SEQUENCE [LARGE SCALE GENOMIC DNA]</scope>
    <source>
        <strain evidence="1 2">NB22</strain>
    </source>
</reference>
<dbReference type="EMBL" id="SWBM01000001">
    <property type="protein sequence ID" value="TKC19416.1"/>
    <property type="molecule type" value="Genomic_DNA"/>
</dbReference>
<evidence type="ECO:0000313" key="2">
    <source>
        <dbReference type="Proteomes" id="UP000307756"/>
    </source>
</evidence>
<dbReference type="OrthoDB" id="2924631at2"/>
<keyword evidence="2" id="KW-1185">Reference proteome</keyword>
<sequence length="47" mass="5707">MNDAIRRDEIIDRLLQYGVFKIKDQQLFELSLQDLENELNRITQQNE</sequence>
<protein>
    <submittedName>
        <fullName evidence="1">Fur-regulated basic protein FbpA</fullName>
    </submittedName>
</protein>
<organism evidence="1 2">
    <name type="scientific">Robertmurraya kyonggiensis</name>
    <dbReference type="NCBI Taxonomy" id="1037680"/>
    <lineage>
        <taxon>Bacteria</taxon>
        <taxon>Bacillati</taxon>
        <taxon>Bacillota</taxon>
        <taxon>Bacilli</taxon>
        <taxon>Bacillales</taxon>
        <taxon>Bacillaceae</taxon>
        <taxon>Robertmurraya</taxon>
    </lineage>
</organism>
<dbReference type="Pfam" id="PF13076">
    <property type="entry name" value="Fur_reg_FbpA"/>
    <property type="match status" value="1"/>
</dbReference>
<proteinExistence type="predicted"/>
<comment type="caution">
    <text evidence="1">The sequence shown here is derived from an EMBL/GenBank/DDBJ whole genome shotgun (WGS) entry which is preliminary data.</text>
</comment>
<dbReference type="RefSeq" id="WP_136830325.1">
    <property type="nucleotide sequence ID" value="NZ_SWBM01000001.1"/>
</dbReference>
<evidence type="ECO:0000313" key="1">
    <source>
        <dbReference type="EMBL" id="TKC19416.1"/>
    </source>
</evidence>
<dbReference type="InterPro" id="IPR025072">
    <property type="entry name" value="Fur_reg_FbpA"/>
</dbReference>